<proteinExistence type="predicted"/>
<reference evidence="2" key="1">
    <citation type="submission" date="2020-01" db="EMBL/GenBank/DDBJ databases">
        <authorList>
            <person name="Mishra B."/>
        </authorList>
    </citation>
    <scope>NUCLEOTIDE SEQUENCE [LARGE SCALE GENOMIC DNA]</scope>
</reference>
<feature type="compositionally biased region" description="Polar residues" evidence="1">
    <location>
        <begin position="81"/>
        <end position="95"/>
    </location>
</feature>
<protein>
    <submittedName>
        <fullName evidence="2">Uncharacterized protein</fullName>
    </submittedName>
</protein>
<sequence>MPLEVCNLDKPFRRYHVCTEDWSTAGRRTRPDRKIGFARPSPGPTRTTTPFNPGSIVPRSTNLPHVPCSRPSAAIDPGSNEPRSTHSSTCDQSIRPNAPVDQEGKGPRSTQIITSRPRPSHHGRPTADHIPYTVDPSREQEAHLCSFDYSQPV</sequence>
<feature type="region of interest" description="Disordered" evidence="1">
    <location>
        <begin position="25"/>
        <end position="139"/>
    </location>
</feature>
<accession>A0A6D2HXK6</accession>
<dbReference type="EMBL" id="CACVBM020000333">
    <property type="protein sequence ID" value="CAA7017806.1"/>
    <property type="molecule type" value="Genomic_DNA"/>
</dbReference>
<evidence type="ECO:0000313" key="3">
    <source>
        <dbReference type="Proteomes" id="UP000467841"/>
    </source>
</evidence>
<keyword evidence="3" id="KW-1185">Reference proteome</keyword>
<comment type="caution">
    <text evidence="2">The sequence shown here is derived from an EMBL/GenBank/DDBJ whole genome shotgun (WGS) entry which is preliminary data.</text>
</comment>
<name>A0A6D2HXK6_9BRAS</name>
<dbReference type="Proteomes" id="UP000467841">
    <property type="component" value="Unassembled WGS sequence"/>
</dbReference>
<organism evidence="2 3">
    <name type="scientific">Microthlaspi erraticum</name>
    <dbReference type="NCBI Taxonomy" id="1685480"/>
    <lineage>
        <taxon>Eukaryota</taxon>
        <taxon>Viridiplantae</taxon>
        <taxon>Streptophyta</taxon>
        <taxon>Embryophyta</taxon>
        <taxon>Tracheophyta</taxon>
        <taxon>Spermatophyta</taxon>
        <taxon>Magnoliopsida</taxon>
        <taxon>eudicotyledons</taxon>
        <taxon>Gunneridae</taxon>
        <taxon>Pentapetalae</taxon>
        <taxon>rosids</taxon>
        <taxon>malvids</taxon>
        <taxon>Brassicales</taxon>
        <taxon>Brassicaceae</taxon>
        <taxon>Coluteocarpeae</taxon>
        <taxon>Microthlaspi</taxon>
    </lineage>
</organism>
<dbReference type="AlphaFoldDB" id="A0A6D2HXK6"/>
<evidence type="ECO:0000256" key="1">
    <source>
        <dbReference type="SAM" id="MobiDB-lite"/>
    </source>
</evidence>
<gene>
    <name evidence="2" type="ORF">MERR_LOCUS5041</name>
</gene>
<evidence type="ECO:0000313" key="2">
    <source>
        <dbReference type="EMBL" id="CAA7017806.1"/>
    </source>
</evidence>